<evidence type="ECO:0000313" key="2">
    <source>
        <dbReference type="Proteomes" id="UP000186914"/>
    </source>
</evidence>
<dbReference type="InterPro" id="IPR017850">
    <property type="entry name" value="Alkaline_phosphatase_core_sf"/>
</dbReference>
<reference evidence="2" key="1">
    <citation type="submission" date="2017-01" db="EMBL/GenBank/DDBJ databases">
        <authorList>
            <person name="Varghese N."/>
            <person name="Submissions S."/>
        </authorList>
    </citation>
    <scope>NUCLEOTIDE SEQUENCE [LARGE SCALE GENOMIC DNA]</scope>
    <source>
        <strain evidence="2">CGMCC 1.7737</strain>
    </source>
</reference>
<gene>
    <name evidence="1" type="ORF">SAMN05421858_3779</name>
</gene>
<name>A0A1N7DNW8_9EURY</name>
<keyword evidence="2" id="KW-1185">Reference proteome</keyword>
<organism evidence="1 2">
    <name type="scientific">Haladaptatus litoreus</name>
    <dbReference type="NCBI Taxonomy" id="553468"/>
    <lineage>
        <taxon>Archaea</taxon>
        <taxon>Methanobacteriati</taxon>
        <taxon>Methanobacteriota</taxon>
        <taxon>Stenosarchaea group</taxon>
        <taxon>Halobacteria</taxon>
        <taxon>Halobacteriales</taxon>
        <taxon>Haladaptataceae</taxon>
        <taxon>Haladaptatus</taxon>
    </lineage>
</organism>
<dbReference type="Gene3D" id="3.40.720.10">
    <property type="entry name" value="Alkaline Phosphatase, subunit A"/>
    <property type="match status" value="1"/>
</dbReference>
<sequence length="345" mass="40255">MGSFAVKIVLTEPTGTDTARLNSAEIEGSRYYETYNNIETYHSQRYMTISDKVRRIKRGIREPHLVVRELNKYYYQQREPDDAVEFFEEDWDNLIILDACRFDIFEETHSFPGELQSRQTRSSSTPDFLYTYFDGADLRDTVYVTANPQLYRKRDRVDVKLHKVINIWQDEGWDDEFRTVRPETVTEIAEQAAEEFPNKRIVVHFIQPHYPFIGPTGKKYLNLDSLDFWNRLMTGEVDVPIDILYKAYKENLELVYPYVNQLLTTLKGKTVVTADHGEAFGERARPIPMAEYGHPNGIYIPALTTVPWLVYQNGDRRTITAGTEDEDMDEVSVDVEQRLQDLGYA</sequence>
<dbReference type="Proteomes" id="UP000186914">
    <property type="component" value="Unassembled WGS sequence"/>
</dbReference>
<protein>
    <recommendedName>
        <fullName evidence="3">Sulfatase</fullName>
    </recommendedName>
</protein>
<dbReference type="EMBL" id="FTNO01000004">
    <property type="protein sequence ID" value="SIR77405.1"/>
    <property type="molecule type" value="Genomic_DNA"/>
</dbReference>
<evidence type="ECO:0008006" key="3">
    <source>
        <dbReference type="Google" id="ProtNLM"/>
    </source>
</evidence>
<evidence type="ECO:0000313" key="1">
    <source>
        <dbReference type="EMBL" id="SIR77405.1"/>
    </source>
</evidence>
<proteinExistence type="predicted"/>
<dbReference type="AlphaFoldDB" id="A0A1N7DNW8"/>
<dbReference type="SUPFAM" id="SSF53649">
    <property type="entry name" value="Alkaline phosphatase-like"/>
    <property type="match status" value="1"/>
</dbReference>
<accession>A0A1N7DNW8</accession>